<dbReference type="InterPro" id="IPR003660">
    <property type="entry name" value="HAMP_dom"/>
</dbReference>
<organism evidence="10 11">
    <name type="scientific">Paramagnetospirillum caucaseum</name>
    <dbReference type="NCBI Taxonomy" id="1244869"/>
    <lineage>
        <taxon>Bacteria</taxon>
        <taxon>Pseudomonadati</taxon>
        <taxon>Pseudomonadota</taxon>
        <taxon>Alphaproteobacteria</taxon>
        <taxon>Rhodospirillales</taxon>
        <taxon>Magnetospirillaceae</taxon>
        <taxon>Paramagnetospirillum</taxon>
    </lineage>
</organism>
<dbReference type="PRINTS" id="PR00260">
    <property type="entry name" value="CHEMTRNSDUCR"/>
</dbReference>
<evidence type="ECO:0000259" key="7">
    <source>
        <dbReference type="PROSITE" id="PS50111"/>
    </source>
</evidence>
<feature type="domain" description="HAMP" evidence="9">
    <location>
        <begin position="205"/>
        <end position="258"/>
    </location>
</feature>
<dbReference type="PROSITE" id="PS50111">
    <property type="entry name" value="CHEMOTAXIS_TRANSDUC_2"/>
    <property type="match status" value="1"/>
</dbReference>
<sequence>MGIATRLLAGFAVLIVLIAGLATFAALSASNIAETVTTSRRAADNALKLETIQRHIYEARFNMWVYFATDDLNRYQRANVIVTELIKEVESLAATTTIVPERLAQVKELAEQVAAYKVRVEKISEMKARKAPFDDPENVELRVSAAKISAAIDKIGESLSQGYRGTAEEKAAEAQDRIGAFGTLSAIIGAIAVVVGLIFAVTIGRGITNPLGALVEAVRRLAGGDTALTVPGAERLDEFGPLAKALDGWRVGMIDAATRKAEEQHLLAEREARQRAIETATQRFDESIEATLARVKMAVEQLHGSADTLSANAEQTQRQSGAVSAATDEATANVGTVASASAQLSSSIHEISRQVRQSSDIAKAAEAEAVEATRKISGLVEAAQRIGHVVNLISDIASQTNLLALNATIESARAGEAGKGFAVVAHEVKNLAGQTAKATDEITQQIATVQTETQSAVEAIAGISGTISRINELATIIAGAVEEQGAATAEIARNVDQANEGTREVASNISGVALAASETGRMAQAVFLSANGLLDESTAMEREVREFLANVRAA</sequence>
<evidence type="ECO:0000256" key="2">
    <source>
        <dbReference type="ARBA" id="ARBA00022519"/>
    </source>
</evidence>
<evidence type="ECO:0000256" key="1">
    <source>
        <dbReference type="ARBA" id="ARBA00004429"/>
    </source>
</evidence>
<dbReference type="GO" id="GO:0004888">
    <property type="term" value="F:transmembrane signaling receptor activity"/>
    <property type="evidence" value="ECO:0007669"/>
    <property type="project" value="InterPro"/>
</dbReference>
<feature type="domain" description="T-SNARE coiled-coil homology" evidence="8">
    <location>
        <begin position="450"/>
        <end position="512"/>
    </location>
</feature>
<evidence type="ECO:0000259" key="8">
    <source>
        <dbReference type="PROSITE" id="PS50192"/>
    </source>
</evidence>
<dbReference type="PANTHER" id="PTHR32089">
    <property type="entry name" value="METHYL-ACCEPTING CHEMOTAXIS PROTEIN MCPB"/>
    <property type="match status" value="1"/>
</dbReference>
<keyword evidence="3 5" id="KW-0807">Transducer</keyword>
<keyword evidence="2" id="KW-1003">Cell membrane</keyword>
<dbReference type="PROSITE" id="PS50885">
    <property type="entry name" value="HAMP"/>
    <property type="match status" value="1"/>
</dbReference>
<evidence type="ECO:0000256" key="6">
    <source>
        <dbReference type="SAM" id="Phobius"/>
    </source>
</evidence>
<dbReference type="PROSITE" id="PS50192">
    <property type="entry name" value="T_SNARE"/>
    <property type="match status" value="1"/>
</dbReference>
<dbReference type="AlphaFoldDB" id="M2ZU41"/>
<accession>M2ZU41</accession>
<dbReference type="Pfam" id="PF00672">
    <property type="entry name" value="HAMP"/>
    <property type="match status" value="1"/>
</dbReference>
<evidence type="ECO:0000256" key="5">
    <source>
        <dbReference type="PROSITE-ProRule" id="PRU00284"/>
    </source>
</evidence>
<protein>
    <submittedName>
        <fullName evidence="10">Methyl-accepting chemotaxis protein</fullName>
    </submittedName>
</protein>
<dbReference type="PANTHER" id="PTHR32089:SF112">
    <property type="entry name" value="LYSOZYME-LIKE PROTEIN-RELATED"/>
    <property type="match status" value="1"/>
</dbReference>
<proteinExistence type="inferred from homology"/>
<dbReference type="Gene3D" id="6.10.340.10">
    <property type="match status" value="1"/>
</dbReference>
<gene>
    <name evidence="10" type="ORF">H261_05769</name>
</gene>
<dbReference type="GO" id="GO:0006935">
    <property type="term" value="P:chemotaxis"/>
    <property type="evidence" value="ECO:0007669"/>
    <property type="project" value="InterPro"/>
</dbReference>
<dbReference type="eggNOG" id="COG0840">
    <property type="taxonomic scope" value="Bacteria"/>
</dbReference>
<keyword evidence="11" id="KW-1185">Reference proteome</keyword>
<comment type="caution">
    <text evidence="10">The sequence shown here is derived from an EMBL/GenBank/DDBJ whole genome shotgun (WGS) entry which is preliminary data.</text>
</comment>
<dbReference type="InterPro" id="IPR004090">
    <property type="entry name" value="Chemotax_Me-accpt_rcpt"/>
</dbReference>
<dbReference type="eggNOG" id="COG2972">
    <property type="taxonomic scope" value="Bacteria"/>
</dbReference>
<evidence type="ECO:0000313" key="10">
    <source>
        <dbReference type="EMBL" id="EME70892.1"/>
    </source>
</evidence>
<keyword evidence="6" id="KW-1133">Transmembrane helix</keyword>
<keyword evidence="6" id="KW-0812">Transmembrane</keyword>
<dbReference type="Pfam" id="PF00015">
    <property type="entry name" value="MCPsignal"/>
    <property type="match status" value="1"/>
</dbReference>
<name>M2ZU41_9PROT</name>
<feature type="transmembrane region" description="Helical" evidence="6">
    <location>
        <begin position="178"/>
        <end position="201"/>
    </location>
</feature>
<keyword evidence="6" id="KW-0472">Membrane</keyword>
<evidence type="ECO:0000256" key="4">
    <source>
        <dbReference type="ARBA" id="ARBA00029447"/>
    </source>
</evidence>
<dbReference type="SUPFAM" id="SSF158472">
    <property type="entry name" value="HAMP domain-like"/>
    <property type="match status" value="1"/>
</dbReference>
<keyword evidence="2" id="KW-0997">Cell inner membrane</keyword>
<dbReference type="Gene3D" id="1.10.287.950">
    <property type="entry name" value="Methyl-accepting chemotaxis protein"/>
    <property type="match status" value="1"/>
</dbReference>
<feature type="domain" description="Methyl-accepting transducer" evidence="7">
    <location>
        <begin position="298"/>
        <end position="520"/>
    </location>
</feature>
<dbReference type="CDD" id="cd06225">
    <property type="entry name" value="HAMP"/>
    <property type="match status" value="1"/>
</dbReference>
<dbReference type="SMART" id="SM00304">
    <property type="entry name" value="HAMP"/>
    <property type="match status" value="1"/>
</dbReference>
<comment type="similarity">
    <text evidence="4">Belongs to the methyl-accepting chemotaxis (MCP) protein family.</text>
</comment>
<dbReference type="GO" id="GO:0005886">
    <property type="term" value="C:plasma membrane"/>
    <property type="evidence" value="ECO:0007669"/>
    <property type="project" value="UniProtKB-SubCell"/>
</dbReference>
<dbReference type="SMART" id="SM00283">
    <property type="entry name" value="MA"/>
    <property type="match status" value="1"/>
</dbReference>
<dbReference type="Proteomes" id="UP000011744">
    <property type="component" value="Unassembled WGS sequence"/>
</dbReference>
<dbReference type="PATRIC" id="fig|1244869.3.peg.1156"/>
<comment type="subcellular location">
    <subcellularLocation>
        <location evidence="1">Cell inner membrane</location>
        <topology evidence="1">Multi-pass membrane protein</topology>
    </subcellularLocation>
</comment>
<evidence type="ECO:0000256" key="3">
    <source>
        <dbReference type="ARBA" id="ARBA00023224"/>
    </source>
</evidence>
<evidence type="ECO:0000259" key="9">
    <source>
        <dbReference type="PROSITE" id="PS50885"/>
    </source>
</evidence>
<dbReference type="InterPro" id="IPR004089">
    <property type="entry name" value="MCPsignal_dom"/>
</dbReference>
<dbReference type="SUPFAM" id="SSF58104">
    <property type="entry name" value="Methyl-accepting chemotaxis protein (MCP) signaling domain"/>
    <property type="match status" value="1"/>
</dbReference>
<dbReference type="InterPro" id="IPR000727">
    <property type="entry name" value="T_SNARE_dom"/>
</dbReference>
<reference evidence="10 11" key="1">
    <citation type="journal article" date="2014" name="Genome Announc.">
        <title>Draft Genome Sequence of Magnetospirillum sp. Strain SO-1, a Freshwater Magnetotactic Bacterium Isolated from the Ol'khovka River, Russia.</title>
        <authorList>
            <person name="Grouzdev D.S."/>
            <person name="Dziuba M.V."/>
            <person name="Sukhacheva M.S."/>
            <person name="Mardanov A.V."/>
            <person name="Beletskiy A.V."/>
            <person name="Kuznetsov B.B."/>
            <person name="Skryabin K.G."/>
        </authorList>
    </citation>
    <scope>NUCLEOTIDE SEQUENCE [LARGE SCALE GENOMIC DNA]</scope>
    <source>
        <strain evidence="10 11">SO-1</strain>
    </source>
</reference>
<dbReference type="STRING" id="1244869.H261_05769"/>
<dbReference type="GO" id="GO:0007165">
    <property type="term" value="P:signal transduction"/>
    <property type="evidence" value="ECO:0007669"/>
    <property type="project" value="UniProtKB-KW"/>
</dbReference>
<dbReference type="EMBL" id="AONQ01000011">
    <property type="protein sequence ID" value="EME70892.1"/>
    <property type="molecule type" value="Genomic_DNA"/>
</dbReference>
<evidence type="ECO:0000313" key="11">
    <source>
        <dbReference type="Proteomes" id="UP000011744"/>
    </source>
</evidence>